<sequence>MSLPSTGFNAASPSMATVVTNASSRQPTVTPAASSLSLPTNGREETRRYLTQMARNSIRADVYQLQIDDSDGVLLWEFSCQQQQQQPFCNYESQAVGDAEKEEGTKEEDQEEKQEKEKEEEKGGSNEEEKLENGDKGG</sequence>
<evidence type="ECO:0000256" key="1">
    <source>
        <dbReference type="SAM" id="MobiDB-lite"/>
    </source>
</evidence>
<evidence type="ECO:0000313" key="2">
    <source>
        <dbReference type="EMBL" id="CAH3160876.1"/>
    </source>
</evidence>
<dbReference type="AlphaFoldDB" id="A0AAU9XXG5"/>
<organism evidence="2 3">
    <name type="scientific">Pocillopora meandrina</name>
    <dbReference type="NCBI Taxonomy" id="46732"/>
    <lineage>
        <taxon>Eukaryota</taxon>
        <taxon>Metazoa</taxon>
        <taxon>Cnidaria</taxon>
        <taxon>Anthozoa</taxon>
        <taxon>Hexacorallia</taxon>
        <taxon>Scleractinia</taxon>
        <taxon>Astrocoeniina</taxon>
        <taxon>Pocilloporidae</taxon>
        <taxon>Pocillopora</taxon>
    </lineage>
</organism>
<feature type="compositionally biased region" description="Basic and acidic residues" evidence="1">
    <location>
        <begin position="113"/>
        <end position="138"/>
    </location>
</feature>
<evidence type="ECO:0000313" key="3">
    <source>
        <dbReference type="Proteomes" id="UP001159428"/>
    </source>
</evidence>
<feature type="compositionally biased region" description="Polar residues" evidence="1">
    <location>
        <begin position="19"/>
        <end position="40"/>
    </location>
</feature>
<reference evidence="2 3" key="1">
    <citation type="submission" date="2022-05" db="EMBL/GenBank/DDBJ databases">
        <authorList>
            <consortium name="Genoscope - CEA"/>
            <person name="William W."/>
        </authorList>
    </citation>
    <scope>NUCLEOTIDE SEQUENCE [LARGE SCALE GENOMIC DNA]</scope>
</reference>
<gene>
    <name evidence="2" type="ORF">PMEA_00032579</name>
</gene>
<comment type="caution">
    <text evidence="2">The sequence shown here is derived from an EMBL/GenBank/DDBJ whole genome shotgun (WGS) entry which is preliminary data.</text>
</comment>
<accession>A0AAU9XXG5</accession>
<feature type="non-terminal residue" evidence="2">
    <location>
        <position position="138"/>
    </location>
</feature>
<dbReference type="Proteomes" id="UP001159428">
    <property type="component" value="Unassembled WGS sequence"/>
</dbReference>
<dbReference type="EMBL" id="CALNXJ010000077">
    <property type="protein sequence ID" value="CAH3160876.1"/>
    <property type="molecule type" value="Genomic_DNA"/>
</dbReference>
<feature type="region of interest" description="Disordered" evidence="1">
    <location>
        <begin position="19"/>
        <end position="45"/>
    </location>
</feature>
<proteinExistence type="predicted"/>
<keyword evidence="3" id="KW-1185">Reference proteome</keyword>
<protein>
    <submittedName>
        <fullName evidence="2">Uncharacterized protein</fullName>
    </submittedName>
</protein>
<feature type="region of interest" description="Disordered" evidence="1">
    <location>
        <begin position="91"/>
        <end position="138"/>
    </location>
</feature>
<name>A0AAU9XXG5_9CNID</name>